<feature type="compositionally biased region" description="Polar residues" evidence="1">
    <location>
        <begin position="1"/>
        <end position="12"/>
    </location>
</feature>
<evidence type="ECO:0000313" key="3">
    <source>
        <dbReference type="Proteomes" id="UP000011682"/>
    </source>
</evidence>
<gene>
    <name evidence="2" type="ORF">D187_004736</name>
</gene>
<dbReference type="EMBL" id="ANAH02000032">
    <property type="protein sequence ID" value="EPX57716.1"/>
    <property type="molecule type" value="Genomic_DNA"/>
</dbReference>
<proteinExistence type="predicted"/>
<reference evidence="2" key="1">
    <citation type="submission" date="2013-05" db="EMBL/GenBank/DDBJ databases">
        <title>Genome assembly of Cystobacter fuscus DSM 2262.</title>
        <authorList>
            <person name="Sharma G."/>
            <person name="Khatri I."/>
            <person name="Kaur C."/>
            <person name="Mayilraj S."/>
            <person name="Subramanian S."/>
        </authorList>
    </citation>
    <scope>NUCLEOTIDE SEQUENCE [LARGE SCALE GENOMIC DNA]</scope>
    <source>
        <strain evidence="2">DSM 2262</strain>
    </source>
</reference>
<accession>S9P3I9</accession>
<evidence type="ECO:0000256" key="1">
    <source>
        <dbReference type="SAM" id="MobiDB-lite"/>
    </source>
</evidence>
<feature type="region of interest" description="Disordered" evidence="1">
    <location>
        <begin position="1"/>
        <end position="81"/>
    </location>
</feature>
<name>S9P3I9_CYSF2</name>
<comment type="caution">
    <text evidence="2">The sequence shown here is derived from an EMBL/GenBank/DDBJ whole genome shotgun (WGS) entry which is preliminary data.</text>
</comment>
<protein>
    <submittedName>
        <fullName evidence="2">Uncharacterized protein</fullName>
    </submittedName>
</protein>
<sequence>MSKEWPSTQASPPQVPPFDKDKGDTLPGQGRLARMNRWRTDNPWHRPPPQTLPPALPFPSSRTSSCMSERHHREGSQTPSV</sequence>
<dbReference type="AlphaFoldDB" id="S9P3I9"/>
<dbReference type="Proteomes" id="UP000011682">
    <property type="component" value="Unassembled WGS sequence"/>
</dbReference>
<organism evidence="2 3">
    <name type="scientific">Cystobacter fuscus (strain ATCC 25194 / DSM 2262 / NBRC 100088 / M29)</name>
    <dbReference type="NCBI Taxonomy" id="1242864"/>
    <lineage>
        <taxon>Bacteria</taxon>
        <taxon>Pseudomonadati</taxon>
        <taxon>Myxococcota</taxon>
        <taxon>Myxococcia</taxon>
        <taxon>Myxococcales</taxon>
        <taxon>Cystobacterineae</taxon>
        <taxon>Archangiaceae</taxon>
        <taxon>Cystobacter</taxon>
    </lineage>
</organism>
<keyword evidence="3" id="KW-1185">Reference proteome</keyword>
<evidence type="ECO:0000313" key="2">
    <source>
        <dbReference type="EMBL" id="EPX57716.1"/>
    </source>
</evidence>
<feature type="compositionally biased region" description="Pro residues" evidence="1">
    <location>
        <begin position="45"/>
        <end position="57"/>
    </location>
</feature>